<dbReference type="EC" id="2.1.1.207" evidence="6"/>
<evidence type="ECO:0000256" key="3">
    <source>
        <dbReference type="ARBA" id="ARBA00022679"/>
    </source>
</evidence>
<dbReference type="Pfam" id="PF00588">
    <property type="entry name" value="SpoU_methylase"/>
    <property type="match status" value="1"/>
</dbReference>
<keyword evidence="1 6" id="KW-0963">Cytoplasm</keyword>
<protein>
    <recommendedName>
        <fullName evidence="6">tRNA (cytidine(34)-2'-O)-methyltransferase</fullName>
        <ecNumber evidence="6">2.1.1.207</ecNumber>
    </recommendedName>
    <alternativeName>
        <fullName evidence="6">tRNA (cytidine/uridine-2'-O-)-methyltransferase TrmL</fullName>
    </alternativeName>
</protein>
<dbReference type="CDD" id="cd18094">
    <property type="entry name" value="SpoU-like_TrmL"/>
    <property type="match status" value="1"/>
</dbReference>
<comment type="subcellular location">
    <subcellularLocation>
        <location evidence="6">Cytoplasm</location>
    </subcellularLocation>
</comment>
<evidence type="ECO:0000259" key="8">
    <source>
        <dbReference type="Pfam" id="PF00588"/>
    </source>
</evidence>
<keyword evidence="5 6" id="KW-0819">tRNA processing</keyword>
<comment type="subunit">
    <text evidence="6">Homodimer.</text>
</comment>
<dbReference type="GO" id="GO:0005737">
    <property type="term" value="C:cytoplasm"/>
    <property type="evidence" value="ECO:0007669"/>
    <property type="project" value="UniProtKB-SubCell"/>
</dbReference>
<evidence type="ECO:0000313" key="10">
    <source>
        <dbReference type="Proteomes" id="UP000315252"/>
    </source>
</evidence>
<organism evidence="9 10">
    <name type="scientific">Denitrobaculum tricleocarpae</name>
    <dbReference type="NCBI Taxonomy" id="2591009"/>
    <lineage>
        <taxon>Bacteria</taxon>
        <taxon>Pseudomonadati</taxon>
        <taxon>Pseudomonadota</taxon>
        <taxon>Alphaproteobacteria</taxon>
        <taxon>Rhodospirillales</taxon>
        <taxon>Rhodospirillaceae</taxon>
        <taxon>Denitrobaculum</taxon>
    </lineage>
</organism>
<dbReference type="Proteomes" id="UP000315252">
    <property type="component" value="Unassembled WGS sequence"/>
</dbReference>
<reference evidence="9 10" key="1">
    <citation type="submission" date="2019-06" db="EMBL/GenBank/DDBJ databases">
        <title>Whole genome sequence for Rhodospirillaceae sp. R148.</title>
        <authorList>
            <person name="Wang G."/>
        </authorList>
    </citation>
    <scope>NUCLEOTIDE SEQUENCE [LARGE SCALE GENOMIC DNA]</scope>
    <source>
        <strain evidence="9 10">R148</strain>
    </source>
</reference>
<dbReference type="HAMAP" id="MF_01885">
    <property type="entry name" value="tRNA_methyltr_TrmL"/>
    <property type="match status" value="1"/>
</dbReference>
<dbReference type="GO" id="GO:0141098">
    <property type="term" value="F:tRNA (cytidine(34)-2'-O)-methyltransferase activity"/>
    <property type="evidence" value="ECO:0007669"/>
    <property type="project" value="RHEA"/>
</dbReference>
<feature type="binding site" evidence="6 7">
    <location>
        <position position="118"/>
    </location>
    <ligand>
        <name>S-adenosyl-L-methionine</name>
        <dbReference type="ChEBI" id="CHEBI:59789"/>
    </ligand>
</feature>
<dbReference type="OrthoDB" id="9789043at2"/>
<keyword evidence="4 6" id="KW-0949">S-adenosyl-L-methionine</keyword>
<sequence>MRLAIFEPDIPQNTGTMLRLAACMGLAVDIIEPCGFVLDDKRLRRAGMDYLQGVDLTRHSSWQSFLEHSPGRIVLLTTKAVTPYTEFGFTADDCLLVRRESAGVPPEVHARADARIIVPMNPGFRSLNVAVSAAMVAGEALRQTAGFPNSGSAADPFPEGLS</sequence>
<comment type="caution">
    <text evidence="6">Lacks conserved residue(s) required for the propagation of feature annotation.</text>
</comment>
<comment type="caution">
    <text evidence="9">The sequence shown here is derived from an EMBL/GenBank/DDBJ whole genome shotgun (WGS) entry which is preliminary data.</text>
</comment>
<dbReference type="SUPFAM" id="SSF75217">
    <property type="entry name" value="alpha/beta knot"/>
    <property type="match status" value="1"/>
</dbReference>
<dbReference type="GO" id="GO:0003723">
    <property type="term" value="F:RNA binding"/>
    <property type="evidence" value="ECO:0007669"/>
    <property type="project" value="InterPro"/>
</dbReference>
<dbReference type="PIRSF" id="PIRSF029256">
    <property type="entry name" value="SpoU_TrmH_prd"/>
    <property type="match status" value="1"/>
</dbReference>
<gene>
    <name evidence="6" type="primary">trmL</name>
    <name evidence="9" type="ORF">FKG95_02825</name>
</gene>
<dbReference type="GO" id="GO:0141102">
    <property type="term" value="F:tRNA (5-carboxymethylaminomethyluridine(34)-2'-O)-methyltransferase activity"/>
    <property type="evidence" value="ECO:0007669"/>
    <property type="project" value="RHEA"/>
</dbReference>
<dbReference type="InterPro" id="IPR001537">
    <property type="entry name" value="SpoU_MeTrfase"/>
</dbReference>
<proteinExistence type="inferred from homology"/>
<keyword evidence="3 6" id="KW-0808">Transferase</keyword>
<dbReference type="InterPro" id="IPR016914">
    <property type="entry name" value="TrmL"/>
</dbReference>
<dbReference type="Gene3D" id="3.40.1280.10">
    <property type="match status" value="1"/>
</dbReference>
<evidence type="ECO:0000313" key="9">
    <source>
        <dbReference type="EMBL" id="TQV83539.1"/>
    </source>
</evidence>
<feature type="binding site" evidence="6 7">
    <location>
        <position position="76"/>
    </location>
    <ligand>
        <name>S-adenosyl-L-methionine</name>
        <dbReference type="ChEBI" id="CHEBI:59789"/>
    </ligand>
</feature>
<accession>A0A545U233</accession>
<dbReference type="RefSeq" id="WP_142894776.1">
    <property type="nucleotide sequence ID" value="NZ_ML660052.1"/>
</dbReference>
<comment type="catalytic activity">
    <reaction evidence="6">
        <text>cytidine(34) in tRNA + S-adenosyl-L-methionine = 2'-O-methylcytidine(34) in tRNA + S-adenosyl-L-homocysteine + H(+)</text>
        <dbReference type="Rhea" id="RHEA:43084"/>
        <dbReference type="Rhea" id="RHEA-COMP:10331"/>
        <dbReference type="Rhea" id="RHEA-COMP:10332"/>
        <dbReference type="ChEBI" id="CHEBI:15378"/>
        <dbReference type="ChEBI" id="CHEBI:57856"/>
        <dbReference type="ChEBI" id="CHEBI:59789"/>
        <dbReference type="ChEBI" id="CHEBI:74495"/>
        <dbReference type="ChEBI" id="CHEBI:82748"/>
        <dbReference type="EC" id="2.1.1.207"/>
    </reaction>
</comment>
<feature type="domain" description="tRNA/rRNA methyltransferase SpoU type" evidence="8">
    <location>
        <begin position="2"/>
        <end position="136"/>
    </location>
</feature>
<comment type="function">
    <text evidence="6">Methylates the ribose at the nucleotide 34 wobble position in the two leucyl isoacceptors tRNA(Leu)(CmAA) and tRNA(Leu)(cmnm5UmAA). Catalyzes the methyl transfer from S-adenosyl-L-methionine to the 2'-OH of the wobble nucleotide.</text>
</comment>
<dbReference type="GO" id="GO:0002130">
    <property type="term" value="P:wobble position ribose methylation"/>
    <property type="evidence" value="ECO:0007669"/>
    <property type="project" value="TreeGrafter"/>
</dbReference>
<evidence type="ECO:0000256" key="7">
    <source>
        <dbReference type="PIRSR" id="PIRSR029256-1"/>
    </source>
</evidence>
<evidence type="ECO:0000256" key="6">
    <source>
        <dbReference type="HAMAP-Rule" id="MF_01885"/>
    </source>
</evidence>
<evidence type="ECO:0000256" key="5">
    <source>
        <dbReference type="ARBA" id="ARBA00022694"/>
    </source>
</evidence>
<name>A0A545U233_9PROT</name>
<evidence type="ECO:0000256" key="1">
    <source>
        <dbReference type="ARBA" id="ARBA00022490"/>
    </source>
</evidence>
<keyword evidence="2 6" id="KW-0489">Methyltransferase</keyword>
<evidence type="ECO:0000256" key="4">
    <source>
        <dbReference type="ARBA" id="ARBA00022691"/>
    </source>
</evidence>
<dbReference type="PANTHER" id="PTHR42971:SF1">
    <property type="entry name" value="TRNA (CYTIDINE(34)-2'-O)-METHYLTRANSFERASE"/>
    <property type="match status" value="1"/>
</dbReference>
<dbReference type="InterPro" id="IPR029026">
    <property type="entry name" value="tRNA_m1G_MTases_N"/>
</dbReference>
<comment type="similarity">
    <text evidence="6">Belongs to the class IV-like SAM-binding methyltransferase superfamily. RNA methyltransferase TrmH family. TrmL subfamily.</text>
</comment>
<dbReference type="AlphaFoldDB" id="A0A545U233"/>
<keyword evidence="10" id="KW-1185">Reference proteome</keyword>
<dbReference type="InterPro" id="IPR029028">
    <property type="entry name" value="Alpha/beta_knot_MTases"/>
</dbReference>
<comment type="catalytic activity">
    <reaction evidence="6">
        <text>5-carboxymethylaminomethyluridine(34) in tRNA(Leu) + S-adenosyl-L-methionine = 5-carboxymethylaminomethyl-2'-O-methyluridine(34) in tRNA(Leu) + S-adenosyl-L-homocysteine + H(+)</text>
        <dbReference type="Rhea" id="RHEA:43088"/>
        <dbReference type="Rhea" id="RHEA-COMP:10333"/>
        <dbReference type="Rhea" id="RHEA-COMP:10334"/>
        <dbReference type="ChEBI" id="CHEBI:15378"/>
        <dbReference type="ChEBI" id="CHEBI:57856"/>
        <dbReference type="ChEBI" id="CHEBI:59789"/>
        <dbReference type="ChEBI" id="CHEBI:74508"/>
        <dbReference type="ChEBI" id="CHEBI:74511"/>
        <dbReference type="EC" id="2.1.1.207"/>
    </reaction>
</comment>
<evidence type="ECO:0000256" key="2">
    <source>
        <dbReference type="ARBA" id="ARBA00022603"/>
    </source>
</evidence>
<feature type="binding site" evidence="6 7">
    <location>
        <position position="126"/>
    </location>
    <ligand>
        <name>S-adenosyl-L-methionine</name>
        <dbReference type="ChEBI" id="CHEBI:59789"/>
    </ligand>
</feature>
<dbReference type="PANTHER" id="PTHR42971">
    <property type="entry name" value="TRNA (CYTIDINE(34)-2'-O)-METHYLTRANSFERASE"/>
    <property type="match status" value="1"/>
</dbReference>
<dbReference type="EMBL" id="VHSH01000001">
    <property type="protein sequence ID" value="TQV83539.1"/>
    <property type="molecule type" value="Genomic_DNA"/>
</dbReference>